<dbReference type="Proteomes" id="UP000613193">
    <property type="component" value="Unassembled WGS sequence"/>
</dbReference>
<dbReference type="PANTHER" id="PTHR30572:SF4">
    <property type="entry name" value="ABC TRANSPORTER PERMEASE YTRF"/>
    <property type="match status" value="1"/>
</dbReference>
<comment type="subcellular location">
    <subcellularLocation>
        <location evidence="1">Cell membrane</location>
        <topology evidence="1">Multi-pass membrane protein</topology>
    </subcellularLocation>
</comment>
<feature type="transmembrane region" description="Helical" evidence="7">
    <location>
        <begin position="420"/>
        <end position="443"/>
    </location>
</feature>
<dbReference type="GO" id="GO:0022857">
    <property type="term" value="F:transmembrane transporter activity"/>
    <property type="evidence" value="ECO:0007669"/>
    <property type="project" value="TreeGrafter"/>
</dbReference>
<feature type="domain" description="MacB-like periplasmic core" evidence="9">
    <location>
        <begin position="21"/>
        <end position="234"/>
    </location>
</feature>
<dbReference type="EMBL" id="JAEHFW010000003">
    <property type="protein sequence ID" value="MBK0381042.1"/>
    <property type="molecule type" value="Genomic_DNA"/>
</dbReference>
<keyword evidence="5 7" id="KW-0472">Membrane</keyword>
<keyword evidence="3 7" id="KW-0812">Transmembrane</keyword>
<dbReference type="Pfam" id="PF02687">
    <property type="entry name" value="FtsX"/>
    <property type="match status" value="2"/>
</dbReference>
<evidence type="ECO:0000256" key="7">
    <source>
        <dbReference type="SAM" id="Phobius"/>
    </source>
</evidence>
<feature type="domain" description="ABC3 transporter permease C-terminal" evidence="8">
    <location>
        <begin position="672"/>
        <end position="785"/>
    </location>
</feature>
<evidence type="ECO:0000256" key="6">
    <source>
        <dbReference type="ARBA" id="ARBA00038076"/>
    </source>
</evidence>
<feature type="transmembrane region" description="Helical" evidence="7">
    <location>
        <begin position="721"/>
        <end position="743"/>
    </location>
</feature>
<feature type="transmembrane region" description="Helical" evidence="7">
    <location>
        <begin position="332"/>
        <end position="355"/>
    </location>
</feature>
<reference evidence="10" key="1">
    <citation type="submission" date="2020-12" db="EMBL/GenBank/DDBJ databases">
        <title>Bacterial novel species Mucilaginibacter sp. SD-g isolated from soil.</title>
        <authorList>
            <person name="Jung H.-Y."/>
        </authorList>
    </citation>
    <scope>NUCLEOTIDE SEQUENCE</scope>
    <source>
        <strain evidence="10">SD-g</strain>
    </source>
</reference>
<evidence type="ECO:0000256" key="1">
    <source>
        <dbReference type="ARBA" id="ARBA00004651"/>
    </source>
</evidence>
<keyword evidence="4 7" id="KW-1133">Transmembrane helix</keyword>
<evidence type="ECO:0000259" key="9">
    <source>
        <dbReference type="Pfam" id="PF12704"/>
    </source>
</evidence>
<evidence type="ECO:0000313" key="10">
    <source>
        <dbReference type="EMBL" id="MBK0381042.1"/>
    </source>
</evidence>
<feature type="transmembrane region" description="Helical" evidence="7">
    <location>
        <begin position="375"/>
        <end position="399"/>
    </location>
</feature>
<dbReference type="PANTHER" id="PTHR30572">
    <property type="entry name" value="MEMBRANE COMPONENT OF TRANSPORTER-RELATED"/>
    <property type="match status" value="1"/>
</dbReference>
<gene>
    <name evidence="10" type="ORF">I5M19_17085</name>
</gene>
<evidence type="ECO:0000256" key="3">
    <source>
        <dbReference type="ARBA" id="ARBA00022692"/>
    </source>
</evidence>
<organism evidence="10 11">
    <name type="scientific">Mucilaginibacter segetis</name>
    <dbReference type="NCBI Taxonomy" id="2793071"/>
    <lineage>
        <taxon>Bacteria</taxon>
        <taxon>Pseudomonadati</taxon>
        <taxon>Bacteroidota</taxon>
        <taxon>Sphingobacteriia</taxon>
        <taxon>Sphingobacteriales</taxon>
        <taxon>Sphingobacteriaceae</taxon>
        <taxon>Mucilaginibacter</taxon>
    </lineage>
</organism>
<evidence type="ECO:0000259" key="8">
    <source>
        <dbReference type="Pfam" id="PF02687"/>
    </source>
</evidence>
<keyword evidence="2" id="KW-1003">Cell membrane</keyword>
<dbReference type="GO" id="GO:0005886">
    <property type="term" value="C:plasma membrane"/>
    <property type="evidence" value="ECO:0007669"/>
    <property type="project" value="UniProtKB-SubCell"/>
</dbReference>
<feature type="transmembrane region" description="Helical" evidence="7">
    <location>
        <begin position="755"/>
        <end position="778"/>
    </location>
</feature>
<evidence type="ECO:0000256" key="5">
    <source>
        <dbReference type="ARBA" id="ARBA00023136"/>
    </source>
</evidence>
<feature type="domain" description="MacB-like periplasmic core" evidence="9">
    <location>
        <begin position="424"/>
        <end position="605"/>
    </location>
</feature>
<feature type="domain" description="ABC3 transporter permease C-terminal" evidence="8">
    <location>
        <begin position="286"/>
        <end position="400"/>
    </location>
</feature>
<dbReference type="InterPro" id="IPR003838">
    <property type="entry name" value="ABC3_permease_C"/>
</dbReference>
<comment type="similarity">
    <text evidence="6">Belongs to the ABC-4 integral membrane protein family.</text>
</comment>
<evidence type="ECO:0000313" key="11">
    <source>
        <dbReference type="Proteomes" id="UP000613193"/>
    </source>
</evidence>
<feature type="transmembrane region" description="Helical" evidence="7">
    <location>
        <begin position="285"/>
        <end position="305"/>
    </location>
</feature>
<name>A0A934PWM9_9SPHI</name>
<evidence type="ECO:0000256" key="2">
    <source>
        <dbReference type="ARBA" id="ARBA00022475"/>
    </source>
</evidence>
<comment type="caution">
    <text evidence="10">The sequence shown here is derived from an EMBL/GenBank/DDBJ whole genome shotgun (WGS) entry which is preliminary data.</text>
</comment>
<dbReference type="InterPro" id="IPR050250">
    <property type="entry name" value="Macrolide_Exporter_MacB"/>
</dbReference>
<accession>A0A934PWM9</accession>
<dbReference type="Pfam" id="PF12704">
    <property type="entry name" value="MacB_PCD"/>
    <property type="match status" value="2"/>
</dbReference>
<keyword evidence="11" id="KW-1185">Reference proteome</keyword>
<protein>
    <submittedName>
        <fullName evidence="10">ABC transporter permease</fullName>
    </submittedName>
</protein>
<feature type="transmembrane region" description="Helical" evidence="7">
    <location>
        <begin position="669"/>
        <end position="693"/>
    </location>
</feature>
<evidence type="ECO:0000256" key="4">
    <source>
        <dbReference type="ARBA" id="ARBA00022989"/>
    </source>
</evidence>
<dbReference type="InterPro" id="IPR025857">
    <property type="entry name" value="MacB_PCD"/>
</dbReference>
<sequence length="791" mass="87741">MNKLDLKIALRSFLKGKWYNLLNITGLALGLAAFIFVTLYVDHETSYDQWNKNINRIYLVEREMPNGPSPYTPGLLAAAIKSQCPEVEEAGRMNTALFQIPFYTASGRFLIKKWVGADYSIAKILGIKPKGFKLDPNSTTPTTLLSKETADILFPKQGDVINKTVNMMSKSGMPFIVAGVVDVPGNTNFNFDCIGFSNDITSGKDQSYATQIYQTYLLVRPNTDVNLLSKKIDKIYREAALADTNSVVKEALNQQGAAIYLDPLKNLHLKPHYGSHVNNQIVNSLMVLAIIILIVTGVNFTNLYVSQANKRSKEVGIKKVNGIVKRQIAFQFLLEIFIQCVIALITAFVIVIIGFPYFNQLLRVNLLMSGINVSIISQLLLTLISLTLLAGIYPALVMAGFKPTEVLSSNQFTGGGKLSWVRSSITALQFTFAIVFIITLIVINQQVTFMKTKDPGFTAKQVVYIDNLSLYNNPRKFEAVRNRIKAIPGVKNVTVASNVPGGIMPASHEYEIQNKAVSMNTISVDYDYFKTLNIHFAEGHAFSSPIPGDSTNAVINETAAKFMALKKPTGETIEGCGGKYRIIGVIKDVKAYGFEGNIQPTVYLMNDNCGLSKTQIMISAENKAIPGMLATLSREWKDINTLDGDNFNYHFLDELYGQLFVKQEQLQTVLTFFSALAVFIAALGFFSSAAHAIRLRIKEIAIRKVFGATGKQLTMVLSKPFFYIVIIANIIAWPVSLIIAHKWLETFAYRINISIIPFVIALFISIAIVILTVCLQIARAIRFNPIVKLKV</sequence>
<dbReference type="RefSeq" id="WP_200067568.1">
    <property type="nucleotide sequence ID" value="NZ_JAEHFW010000003.1"/>
</dbReference>
<proteinExistence type="inferred from homology"/>
<dbReference type="AlphaFoldDB" id="A0A934PWM9"/>
<feature type="transmembrane region" description="Helical" evidence="7">
    <location>
        <begin position="21"/>
        <end position="41"/>
    </location>
</feature>